<feature type="non-terminal residue" evidence="4">
    <location>
        <position position="295"/>
    </location>
</feature>
<dbReference type="InterPro" id="IPR017871">
    <property type="entry name" value="ABC_transporter-like_CS"/>
</dbReference>
<dbReference type="PANTHER" id="PTHR43582">
    <property type="entry name" value="LINEARMYCIN RESISTANCE ATP-BINDING PROTEIN LNRL"/>
    <property type="match status" value="1"/>
</dbReference>
<dbReference type="GO" id="GO:0016887">
    <property type="term" value="F:ATP hydrolysis activity"/>
    <property type="evidence" value="ECO:0007669"/>
    <property type="project" value="InterPro"/>
</dbReference>
<gene>
    <name evidence="4" type="ORF">E3A20_27030</name>
</gene>
<keyword evidence="2 4" id="KW-0067">ATP-binding</keyword>
<dbReference type="EMBL" id="SRHE01000806">
    <property type="protein sequence ID" value="TWW08169.1"/>
    <property type="molecule type" value="Genomic_DNA"/>
</dbReference>
<dbReference type="InterPro" id="IPR003439">
    <property type="entry name" value="ABC_transporter-like_ATP-bd"/>
</dbReference>
<proteinExistence type="predicted"/>
<keyword evidence="1" id="KW-0547">Nucleotide-binding</keyword>
<comment type="caution">
    <text evidence="4">The sequence shown here is derived from an EMBL/GenBank/DDBJ whole genome shotgun (WGS) entry which is preliminary data.</text>
</comment>
<dbReference type="AlphaFoldDB" id="A0A5C6M1V2"/>
<feature type="domain" description="ABC transporter" evidence="3">
    <location>
        <begin position="9"/>
        <end position="237"/>
    </location>
</feature>
<organism evidence="4 5">
    <name type="scientific">Planctomyces bekefii</name>
    <dbReference type="NCBI Taxonomy" id="1653850"/>
    <lineage>
        <taxon>Bacteria</taxon>
        <taxon>Pseudomonadati</taxon>
        <taxon>Planctomycetota</taxon>
        <taxon>Planctomycetia</taxon>
        <taxon>Planctomycetales</taxon>
        <taxon>Planctomycetaceae</taxon>
        <taxon>Planctomyces</taxon>
    </lineage>
</organism>
<dbReference type="InterPro" id="IPR027417">
    <property type="entry name" value="P-loop_NTPase"/>
</dbReference>
<dbReference type="PROSITE" id="PS50893">
    <property type="entry name" value="ABC_TRANSPORTER_2"/>
    <property type="match status" value="1"/>
</dbReference>
<reference evidence="4 5" key="2">
    <citation type="submission" date="2019-08" db="EMBL/GenBank/DDBJ databases">
        <authorList>
            <person name="Henke P."/>
        </authorList>
    </citation>
    <scope>NUCLEOTIDE SEQUENCE [LARGE SCALE GENOMIC DNA]</scope>
    <source>
        <strain evidence="4">Phe10_nw2017</strain>
    </source>
</reference>
<dbReference type="Pfam" id="PF00005">
    <property type="entry name" value="ABC_tran"/>
    <property type="match status" value="1"/>
</dbReference>
<name>A0A5C6M1V2_9PLAN</name>
<accession>A0A5C6M1V2</accession>
<evidence type="ECO:0000256" key="1">
    <source>
        <dbReference type="ARBA" id="ARBA00022741"/>
    </source>
</evidence>
<dbReference type="InterPro" id="IPR003593">
    <property type="entry name" value="AAA+_ATPase"/>
</dbReference>
<evidence type="ECO:0000313" key="4">
    <source>
        <dbReference type="EMBL" id="TWW08169.1"/>
    </source>
</evidence>
<dbReference type="PROSITE" id="PS00211">
    <property type="entry name" value="ABC_TRANSPORTER_1"/>
    <property type="match status" value="1"/>
</dbReference>
<evidence type="ECO:0000259" key="3">
    <source>
        <dbReference type="PROSITE" id="PS50893"/>
    </source>
</evidence>
<dbReference type="SUPFAM" id="SSF52540">
    <property type="entry name" value="P-loop containing nucleoside triphosphate hydrolases"/>
    <property type="match status" value="1"/>
</dbReference>
<reference evidence="4 5" key="1">
    <citation type="submission" date="2019-08" db="EMBL/GenBank/DDBJ databases">
        <title>100 year-old enigma solved: identification of Planctomyces bekefii, the type genus and species of the phylum Planctomycetes.</title>
        <authorList>
            <person name="Svetlana D.N."/>
            <person name="Overmann J."/>
        </authorList>
    </citation>
    <scope>NUCLEOTIDE SEQUENCE [LARGE SCALE GENOMIC DNA]</scope>
    <source>
        <strain evidence="4">Phe10_nw2017</strain>
    </source>
</reference>
<dbReference type="Gene3D" id="3.40.50.300">
    <property type="entry name" value="P-loop containing nucleotide triphosphate hydrolases"/>
    <property type="match status" value="1"/>
</dbReference>
<dbReference type="GO" id="GO:0005524">
    <property type="term" value="F:ATP binding"/>
    <property type="evidence" value="ECO:0007669"/>
    <property type="project" value="UniProtKB-KW"/>
</dbReference>
<keyword evidence="5" id="KW-1185">Reference proteome</keyword>
<evidence type="ECO:0000256" key="2">
    <source>
        <dbReference type="ARBA" id="ARBA00022840"/>
    </source>
</evidence>
<dbReference type="Proteomes" id="UP000321083">
    <property type="component" value="Unassembled WGS sequence"/>
</dbReference>
<dbReference type="SMART" id="SM00382">
    <property type="entry name" value="AAA"/>
    <property type="match status" value="1"/>
</dbReference>
<dbReference type="PANTHER" id="PTHR43582:SF2">
    <property type="entry name" value="LINEARMYCIN RESISTANCE ATP-BINDING PROTEIN LNRL"/>
    <property type="match status" value="1"/>
</dbReference>
<evidence type="ECO:0000313" key="5">
    <source>
        <dbReference type="Proteomes" id="UP000321083"/>
    </source>
</evidence>
<protein>
    <submittedName>
        <fullName evidence="4">Multidrug ABC transporter ATP-binding protein</fullName>
    </submittedName>
</protein>
<sequence>MTQEYQPILTLQAVRKSYRGRAALQGISLQLFPGELLGFFGPNGAGKTTMIRCICGLLKPDEGSITLRIPDSFRGSRASRPGLVPQNLAVYPDLTVQQNLEVFGRLEGVRGAALQQRIDEVLEWSALQDRRRSLARTLSGGMQRRLNIACSVLHRPAVLLLDEPTVGVDPQSRERIYAMMQELTAAGTAVLLTTHQLEEVETRCDRIVVMDHGQIVADGRLPQLVASSLGLPHRVELSFQHPCVVELRNFEFDEQRLTAVCRLANMQQLPGVLEVLQGLPEPPQAINVRSFGLQD</sequence>